<proteinExistence type="predicted"/>
<dbReference type="Proteomes" id="UP000645217">
    <property type="component" value="Unassembled WGS sequence"/>
</dbReference>
<accession>A0A917R111</accession>
<evidence type="ECO:0000313" key="2">
    <source>
        <dbReference type="Proteomes" id="UP000645217"/>
    </source>
</evidence>
<dbReference type="AlphaFoldDB" id="A0A917R111"/>
<reference evidence="1" key="2">
    <citation type="submission" date="2020-09" db="EMBL/GenBank/DDBJ databases">
        <authorList>
            <person name="Sun Q."/>
            <person name="Ohkuma M."/>
        </authorList>
    </citation>
    <scope>NUCLEOTIDE SEQUENCE</scope>
    <source>
        <strain evidence="1">JCM 13064</strain>
    </source>
</reference>
<sequence length="101" mass="10525">MARPATVAPAPRPGVAEGEGVPALAVTAVPLPGAGCALGTSVEQAAAVIKAAVASNAEAVRFRGFTLYSSYMRFAEFARFTRKDSQNTGYVREIPITIGQR</sequence>
<keyword evidence="2" id="KW-1185">Reference proteome</keyword>
<gene>
    <name evidence="1" type="ORF">GCM10007964_24510</name>
</gene>
<comment type="caution">
    <text evidence="1">The sequence shown here is derived from an EMBL/GenBank/DDBJ whole genome shotgun (WGS) entry which is preliminary data.</text>
</comment>
<protein>
    <submittedName>
        <fullName evidence="1">Uncharacterized protein</fullName>
    </submittedName>
</protein>
<dbReference type="EMBL" id="BMNT01000011">
    <property type="protein sequence ID" value="GGK80934.1"/>
    <property type="molecule type" value="Genomic_DNA"/>
</dbReference>
<name>A0A917R111_9ACTN</name>
<reference evidence="1" key="1">
    <citation type="journal article" date="2014" name="Int. J. Syst. Evol. Microbiol.">
        <title>Complete genome sequence of Corynebacterium casei LMG S-19264T (=DSM 44701T), isolated from a smear-ripened cheese.</title>
        <authorList>
            <consortium name="US DOE Joint Genome Institute (JGI-PGF)"/>
            <person name="Walter F."/>
            <person name="Albersmeier A."/>
            <person name="Kalinowski J."/>
            <person name="Ruckert C."/>
        </authorList>
    </citation>
    <scope>NUCLEOTIDE SEQUENCE</scope>
    <source>
        <strain evidence="1">JCM 13064</strain>
    </source>
</reference>
<organism evidence="1 2">
    <name type="scientific">Sphaerisporangium melleum</name>
    <dbReference type="NCBI Taxonomy" id="321316"/>
    <lineage>
        <taxon>Bacteria</taxon>
        <taxon>Bacillati</taxon>
        <taxon>Actinomycetota</taxon>
        <taxon>Actinomycetes</taxon>
        <taxon>Streptosporangiales</taxon>
        <taxon>Streptosporangiaceae</taxon>
        <taxon>Sphaerisporangium</taxon>
    </lineage>
</organism>
<evidence type="ECO:0000313" key="1">
    <source>
        <dbReference type="EMBL" id="GGK80934.1"/>
    </source>
</evidence>